<evidence type="ECO:0000313" key="1">
    <source>
        <dbReference type="EMBL" id="MER6903911.1"/>
    </source>
</evidence>
<reference evidence="1 2" key="1">
    <citation type="submission" date="2024-06" db="EMBL/GenBank/DDBJ databases">
        <title>The Natural Products Discovery Center: Release of the First 8490 Sequenced Strains for Exploring Actinobacteria Biosynthetic Diversity.</title>
        <authorList>
            <person name="Kalkreuter E."/>
            <person name="Kautsar S.A."/>
            <person name="Yang D."/>
            <person name="Bader C.D."/>
            <person name="Teijaro C.N."/>
            <person name="Fluegel L."/>
            <person name="Davis C.M."/>
            <person name="Simpson J.R."/>
            <person name="Lauterbach L."/>
            <person name="Steele A.D."/>
            <person name="Gui C."/>
            <person name="Meng S."/>
            <person name="Li G."/>
            <person name="Viehrig K."/>
            <person name="Ye F."/>
            <person name="Su P."/>
            <person name="Kiefer A.F."/>
            <person name="Nichols A."/>
            <person name="Cepeda A.J."/>
            <person name="Yan W."/>
            <person name="Fan B."/>
            <person name="Jiang Y."/>
            <person name="Adhikari A."/>
            <person name="Zheng C.-J."/>
            <person name="Schuster L."/>
            <person name="Cowan T.M."/>
            <person name="Smanski M.J."/>
            <person name="Chevrette M.G."/>
            <person name="De Carvalho L.P.S."/>
            <person name="Shen B."/>
        </authorList>
    </citation>
    <scope>NUCLEOTIDE SEQUENCE [LARGE SCALE GENOMIC DNA]</scope>
    <source>
        <strain evidence="1 2">NPDC000632</strain>
    </source>
</reference>
<dbReference type="Proteomes" id="UP001490330">
    <property type="component" value="Unassembled WGS sequence"/>
</dbReference>
<gene>
    <name evidence="1" type="ORF">ABT322_09000</name>
</gene>
<accession>A0ABV1VBP1</accession>
<organism evidence="1 2">
    <name type="scientific">Streptomyces flaveolus</name>
    <dbReference type="NCBI Taxonomy" id="67297"/>
    <lineage>
        <taxon>Bacteria</taxon>
        <taxon>Bacillati</taxon>
        <taxon>Actinomycetota</taxon>
        <taxon>Actinomycetes</taxon>
        <taxon>Kitasatosporales</taxon>
        <taxon>Streptomycetaceae</taxon>
        <taxon>Streptomyces</taxon>
    </lineage>
</organism>
<comment type="caution">
    <text evidence="1">The sequence shown here is derived from an EMBL/GenBank/DDBJ whole genome shotgun (WGS) entry which is preliminary data.</text>
</comment>
<dbReference type="RefSeq" id="WP_350726731.1">
    <property type="nucleotide sequence ID" value="NZ_JBEPCO010000113.1"/>
</dbReference>
<evidence type="ECO:0000313" key="2">
    <source>
        <dbReference type="Proteomes" id="UP001490330"/>
    </source>
</evidence>
<proteinExistence type="predicted"/>
<protein>
    <submittedName>
        <fullName evidence="1">Uncharacterized protein</fullName>
    </submittedName>
</protein>
<dbReference type="EMBL" id="JBEPCV010000005">
    <property type="protein sequence ID" value="MER6903911.1"/>
    <property type="molecule type" value="Genomic_DNA"/>
</dbReference>
<keyword evidence="2" id="KW-1185">Reference proteome</keyword>
<sequence>MQTQLLQDLIEKRRRFGLLAAEKAGQHGEGGTLDLGQECVKAGLDEPVGPDMPTDCPLARDVAELLEGVITGHQSLLGR</sequence>
<name>A0ABV1VBP1_9ACTN</name>